<accession>A0AAQ3QKP0</accession>
<feature type="domain" description="Galactose oxidase-like Early set" evidence="4">
    <location>
        <begin position="441"/>
        <end position="550"/>
    </location>
</feature>
<evidence type="ECO:0000256" key="1">
    <source>
        <dbReference type="ARBA" id="ARBA00022729"/>
    </source>
</evidence>
<evidence type="ECO:0000313" key="6">
    <source>
        <dbReference type="Proteomes" id="UP001327560"/>
    </source>
</evidence>
<dbReference type="InterPro" id="IPR015202">
    <property type="entry name" value="GO-like_E_set"/>
</dbReference>
<dbReference type="InterPro" id="IPR009880">
    <property type="entry name" value="Glyoxal_oxidase_N"/>
</dbReference>
<dbReference type="Pfam" id="PF09118">
    <property type="entry name" value="GO-like_E_set"/>
    <property type="match status" value="1"/>
</dbReference>
<protein>
    <submittedName>
        <fullName evidence="5">Aldehyde oxidase GLOX-like</fullName>
    </submittedName>
</protein>
<feature type="signal peptide" evidence="2">
    <location>
        <begin position="1"/>
        <end position="28"/>
    </location>
</feature>
<dbReference type="SUPFAM" id="SSF81296">
    <property type="entry name" value="E set domains"/>
    <property type="match status" value="1"/>
</dbReference>
<dbReference type="Gene3D" id="2.130.10.80">
    <property type="entry name" value="Galactose oxidase/kelch, beta-propeller"/>
    <property type="match status" value="1"/>
</dbReference>
<proteinExistence type="predicted"/>
<evidence type="ECO:0000259" key="4">
    <source>
        <dbReference type="Pfam" id="PF09118"/>
    </source>
</evidence>
<dbReference type="Proteomes" id="UP001327560">
    <property type="component" value="Chromosome 7"/>
</dbReference>
<dbReference type="InterPro" id="IPR037293">
    <property type="entry name" value="Gal_Oxidase_central_sf"/>
</dbReference>
<name>A0AAQ3QKP0_9LILI</name>
<evidence type="ECO:0000313" key="5">
    <source>
        <dbReference type="EMBL" id="WOL13078.1"/>
    </source>
</evidence>
<evidence type="ECO:0000256" key="2">
    <source>
        <dbReference type="SAM" id="SignalP"/>
    </source>
</evidence>
<dbReference type="InterPro" id="IPR011043">
    <property type="entry name" value="Gal_Oxase/kelch_b-propeller"/>
</dbReference>
<dbReference type="PANTHER" id="PTHR32208">
    <property type="entry name" value="SECRETED PROTEIN-RELATED"/>
    <property type="match status" value="1"/>
</dbReference>
<sequence length="552" mass="59680">MKYSFAFFFFFFSFFFLLLCSATAPVAAEGGQWQLLQSSIGVSAMHMQLLHNDRVIIFDRTDFGPSNLSLGGGRCRDDPRDWNLKVDCTAHAAEYDVAANSVRPLMLLTDPWCSSGTLAPDGRLIQTGGANDGERGVRYLAACGEYDCDWEEDPSGLAAPRWYATNQVLPDGRAIVIGGRGQYNYEFIPKLNSEDAGTVDFPLLRETRDAEYNNLYPFVFLNLDGNLFIFANNKSILLDYKTNTVVRTYPAAPDGHPRNYPSTASAVLLPLQPSGTDAEVLICGGAPAGTYTKALKKVFVGSLTTCLRISINDPSPSWSVETMPTPRVMGDMLLLPSGEEVLIINGATAGSAGWDLGRDPVLSPVGYRHGGPAGSRFDVKSPTTIPRMYHSSAVLLRDGRVLVGGSNPHAFYNFTGVDFPTDLSLEAYSPEYLAPENSNLRPEIISVAGAPVALSYGKPFSLKFTVAAMSEKGITVTMLAPSFATHSLSMNQRLLILQSEAAAAVLADEGASLYEVNAVAPMSAFMAPPGYYIVFVVNGGVPSEGMWVHIQH</sequence>
<keyword evidence="6" id="KW-1185">Reference proteome</keyword>
<organism evidence="5 6">
    <name type="scientific">Canna indica</name>
    <name type="common">Indian-shot</name>
    <dbReference type="NCBI Taxonomy" id="4628"/>
    <lineage>
        <taxon>Eukaryota</taxon>
        <taxon>Viridiplantae</taxon>
        <taxon>Streptophyta</taxon>
        <taxon>Embryophyta</taxon>
        <taxon>Tracheophyta</taxon>
        <taxon>Spermatophyta</taxon>
        <taxon>Magnoliopsida</taxon>
        <taxon>Liliopsida</taxon>
        <taxon>Zingiberales</taxon>
        <taxon>Cannaceae</taxon>
        <taxon>Canna</taxon>
    </lineage>
</organism>
<dbReference type="PANTHER" id="PTHR32208:SF62">
    <property type="entry name" value="OXIDASE, PUTATIVE, EXPRESSED-RELATED"/>
    <property type="match status" value="1"/>
</dbReference>
<gene>
    <name evidence="5" type="ORF">Cni_G21847</name>
</gene>
<dbReference type="SUPFAM" id="SSF50965">
    <property type="entry name" value="Galactose oxidase, central domain"/>
    <property type="match status" value="1"/>
</dbReference>
<dbReference type="AlphaFoldDB" id="A0AAQ3QKP0"/>
<dbReference type="EMBL" id="CP136896">
    <property type="protein sequence ID" value="WOL13078.1"/>
    <property type="molecule type" value="Genomic_DNA"/>
</dbReference>
<evidence type="ECO:0000259" key="3">
    <source>
        <dbReference type="Pfam" id="PF07250"/>
    </source>
</evidence>
<dbReference type="InterPro" id="IPR013783">
    <property type="entry name" value="Ig-like_fold"/>
</dbReference>
<dbReference type="InterPro" id="IPR014756">
    <property type="entry name" value="Ig_E-set"/>
</dbReference>
<dbReference type="Pfam" id="PF07250">
    <property type="entry name" value="Glyoxal_oxid_N"/>
    <property type="match status" value="1"/>
</dbReference>
<dbReference type="Gene3D" id="2.60.40.10">
    <property type="entry name" value="Immunoglobulins"/>
    <property type="match status" value="1"/>
</dbReference>
<feature type="domain" description="Glyoxal oxidase N-terminal" evidence="3">
    <location>
        <begin position="45"/>
        <end position="432"/>
    </location>
</feature>
<dbReference type="CDD" id="cd02851">
    <property type="entry name" value="E_set_GO_C"/>
    <property type="match status" value="1"/>
</dbReference>
<feature type="chain" id="PRO_5043020087" evidence="2">
    <location>
        <begin position="29"/>
        <end position="552"/>
    </location>
</feature>
<keyword evidence="1 2" id="KW-0732">Signal</keyword>
<reference evidence="5 6" key="1">
    <citation type="submission" date="2023-10" db="EMBL/GenBank/DDBJ databases">
        <title>Chromosome-scale genome assembly provides insights into flower coloration mechanisms of Canna indica.</title>
        <authorList>
            <person name="Li C."/>
        </authorList>
    </citation>
    <scope>NUCLEOTIDE SEQUENCE [LARGE SCALE GENOMIC DNA]</scope>
    <source>
        <tissue evidence="5">Flower</tissue>
    </source>
</reference>